<dbReference type="EMBL" id="AAXW01000002">
    <property type="protein sequence ID" value="EAZ93708.1"/>
    <property type="molecule type" value="Genomic_DNA"/>
</dbReference>
<protein>
    <submittedName>
        <fullName evidence="1">Uncharacterized protein</fullName>
    </submittedName>
</protein>
<evidence type="ECO:0000313" key="1">
    <source>
        <dbReference type="EMBL" id="EAZ93708.1"/>
    </source>
</evidence>
<organism evidence="1 2">
    <name type="scientific">Crocosphaera chwakensis CCY0110</name>
    <dbReference type="NCBI Taxonomy" id="391612"/>
    <lineage>
        <taxon>Bacteria</taxon>
        <taxon>Bacillati</taxon>
        <taxon>Cyanobacteriota</taxon>
        <taxon>Cyanophyceae</taxon>
        <taxon>Oscillatoriophycideae</taxon>
        <taxon>Chroococcales</taxon>
        <taxon>Aphanothecaceae</taxon>
        <taxon>Crocosphaera</taxon>
        <taxon>Crocosphaera chwakensis</taxon>
    </lineage>
</organism>
<name>A3IIS6_9CHRO</name>
<accession>A3IIS6</accession>
<reference evidence="1 2" key="1">
    <citation type="submission" date="2007-03" db="EMBL/GenBank/DDBJ databases">
        <authorList>
            <person name="Stal L."/>
            <person name="Ferriera S."/>
            <person name="Johnson J."/>
            <person name="Kravitz S."/>
            <person name="Beeson K."/>
            <person name="Sutton G."/>
            <person name="Rogers Y.-H."/>
            <person name="Friedman R."/>
            <person name="Frazier M."/>
            <person name="Venter J.C."/>
        </authorList>
    </citation>
    <scope>NUCLEOTIDE SEQUENCE [LARGE SCALE GENOMIC DNA]</scope>
    <source>
        <strain evidence="1 2">CCY0110</strain>
    </source>
</reference>
<keyword evidence="2" id="KW-1185">Reference proteome</keyword>
<comment type="caution">
    <text evidence="1">The sequence shown here is derived from an EMBL/GenBank/DDBJ whole genome shotgun (WGS) entry which is preliminary data.</text>
</comment>
<sequence>MTVSLSLLRKVIVDNQGGFTLVHEVFC</sequence>
<dbReference type="Proteomes" id="UP000003781">
    <property type="component" value="Unassembled WGS sequence"/>
</dbReference>
<evidence type="ECO:0000313" key="2">
    <source>
        <dbReference type="Proteomes" id="UP000003781"/>
    </source>
</evidence>
<gene>
    <name evidence="1" type="ORF">CY0110_17972</name>
</gene>
<proteinExistence type="predicted"/>
<dbReference type="AlphaFoldDB" id="A3IIS6"/>